<accession>A0A0H5Q7H9</accession>
<protein>
    <submittedName>
        <fullName evidence="1">Uncharacterized protein</fullName>
    </submittedName>
</protein>
<name>A0A0H5Q7H9_9ZZZZ</name>
<dbReference type="AlphaFoldDB" id="A0A0H5Q7H9"/>
<reference evidence="1" key="1">
    <citation type="submission" date="2015-06" db="EMBL/GenBank/DDBJ databases">
        <authorList>
            <person name="Joergensen T."/>
        </authorList>
    </citation>
    <scope>NUCLEOTIDE SEQUENCE</scope>
    <source>
        <strain evidence="1">RGFK1501</strain>
    </source>
</reference>
<reference evidence="1" key="2">
    <citation type="submission" date="2015-07" db="EMBL/GenBank/DDBJ databases">
        <title>Plasmids, circular viruses and viroids from rat gut.</title>
        <authorList>
            <person name="Jorgensen T.J."/>
            <person name="Hansen M.A."/>
            <person name="Xu Z."/>
            <person name="Tabak M.A."/>
            <person name="Sorensen S.J."/>
            <person name="Hansen L.H."/>
        </authorList>
    </citation>
    <scope>NUCLEOTIDE SEQUENCE</scope>
    <source>
        <strain evidence="1">RGFK1501</strain>
    </source>
</reference>
<proteinExistence type="predicted"/>
<sequence length="73" mass="8087">MEILTVRVKTDVLGPELECDRHMSEVPGTWRHDVIYRGSTTVDVTVASSADALEALAEELFNIAAVVRRSPYV</sequence>
<evidence type="ECO:0000313" key="1">
    <source>
        <dbReference type="EMBL" id="CRY97345.1"/>
    </source>
</evidence>
<organism evidence="1">
    <name type="scientific">uncultured prokaryote</name>
    <dbReference type="NCBI Taxonomy" id="198431"/>
    <lineage>
        <taxon>unclassified sequences</taxon>
        <taxon>environmental samples</taxon>
    </lineage>
</organism>
<dbReference type="EMBL" id="LN854038">
    <property type="protein sequence ID" value="CRY97345.1"/>
    <property type="molecule type" value="Genomic_DNA"/>
</dbReference>